<keyword evidence="2" id="KW-0805">Transcription regulation</keyword>
<evidence type="ECO:0000256" key="5">
    <source>
        <dbReference type="ARBA" id="ARBA00023242"/>
    </source>
</evidence>
<evidence type="ECO:0000256" key="1">
    <source>
        <dbReference type="ARBA" id="ARBA00004123"/>
    </source>
</evidence>
<keyword evidence="6" id="KW-0472">Membrane</keyword>
<evidence type="ECO:0000259" key="7">
    <source>
        <dbReference type="SMART" id="SM00906"/>
    </source>
</evidence>
<evidence type="ECO:0000256" key="3">
    <source>
        <dbReference type="ARBA" id="ARBA00023125"/>
    </source>
</evidence>
<accession>A0A2K1QQI6</accession>
<dbReference type="Proteomes" id="UP000243797">
    <property type="component" value="Unassembled WGS sequence"/>
</dbReference>
<dbReference type="Pfam" id="PF04082">
    <property type="entry name" value="Fungal_trans"/>
    <property type="match status" value="1"/>
</dbReference>
<dbReference type="InParanoid" id="A0A2K1QQI6"/>
<comment type="subcellular location">
    <subcellularLocation>
        <location evidence="1">Nucleus</location>
    </subcellularLocation>
</comment>
<keyword evidence="3" id="KW-0238">DNA-binding</keyword>
<evidence type="ECO:0000256" key="4">
    <source>
        <dbReference type="ARBA" id="ARBA00023163"/>
    </source>
</evidence>
<proteinExistence type="predicted"/>
<keyword evidence="4" id="KW-0804">Transcription</keyword>
<reference evidence="8 9" key="1">
    <citation type="submission" date="2017-06" db="EMBL/GenBank/DDBJ databases">
        <title>Draft genome sequence of a variant of Elsinoe murrayae.</title>
        <authorList>
            <person name="Cheng Q."/>
        </authorList>
    </citation>
    <scope>NUCLEOTIDE SEQUENCE [LARGE SCALE GENOMIC DNA]</scope>
    <source>
        <strain evidence="8 9">CQ-2017a</strain>
    </source>
</reference>
<dbReference type="GO" id="GO:0006351">
    <property type="term" value="P:DNA-templated transcription"/>
    <property type="evidence" value="ECO:0007669"/>
    <property type="project" value="InterPro"/>
</dbReference>
<dbReference type="OrthoDB" id="4116913at2759"/>
<evidence type="ECO:0000256" key="6">
    <source>
        <dbReference type="SAM" id="Phobius"/>
    </source>
</evidence>
<keyword evidence="6" id="KW-1133">Transmembrane helix</keyword>
<dbReference type="STRING" id="2082308.A0A2K1QQI6"/>
<dbReference type="InterPro" id="IPR007219">
    <property type="entry name" value="XnlR_reg_dom"/>
</dbReference>
<gene>
    <name evidence="8" type="ORF">CAC42_6922</name>
</gene>
<feature type="transmembrane region" description="Helical" evidence="6">
    <location>
        <begin position="70"/>
        <end position="91"/>
    </location>
</feature>
<dbReference type="EMBL" id="NKHZ01000051">
    <property type="protein sequence ID" value="PNS17239.1"/>
    <property type="molecule type" value="Genomic_DNA"/>
</dbReference>
<dbReference type="GO" id="GO:0003700">
    <property type="term" value="F:DNA-binding transcription factor activity"/>
    <property type="evidence" value="ECO:0007669"/>
    <property type="project" value="InterPro"/>
</dbReference>
<dbReference type="PANTHER" id="PTHR46910">
    <property type="entry name" value="TRANSCRIPTION FACTOR PDR1"/>
    <property type="match status" value="1"/>
</dbReference>
<dbReference type="SMART" id="SM00906">
    <property type="entry name" value="Fungal_trans"/>
    <property type="match status" value="1"/>
</dbReference>
<comment type="caution">
    <text evidence="8">The sequence shown here is derived from an EMBL/GenBank/DDBJ whole genome shotgun (WGS) entry which is preliminary data.</text>
</comment>
<keyword evidence="9" id="KW-1185">Reference proteome</keyword>
<dbReference type="GO" id="GO:0005634">
    <property type="term" value="C:nucleus"/>
    <property type="evidence" value="ECO:0007669"/>
    <property type="project" value="UniProtKB-SubCell"/>
</dbReference>
<keyword evidence="6" id="KW-0812">Transmembrane</keyword>
<dbReference type="GO" id="GO:0003677">
    <property type="term" value="F:DNA binding"/>
    <property type="evidence" value="ECO:0007669"/>
    <property type="project" value="UniProtKB-KW"/>
</dbReference>
<dbReference type="InterPro" id="IPR050987">
    <property type="entry name" value="AtrR-like"/>
</dbReference>
<name>A0A2K1QQI6_9PEZI</name>
<dbReference type="AlphaFoldDB" id="A0A2K1QQI6"/>
<keyword evidence="5" id="KW-0539">Nucleus</keyword>
<dbReference type="CDD" id="cd12148">
    <property type="entry name" value="fungal_TF_MHR"/>
    <property type="match status" value="1"/>
</dbReference>
<dbReference type="PANTHER" id="PTHR46910:SF37">
    <property type="entry name" value="ZN(II)2CYS6 TRANSCRIPTION FACTOR (EUROFUNG)"/>
    <property type="match status" value="1"/>
</dbReference>
<dbReference type="GO" id="GO:0008270">
    <property type="term" value="F:zinc ion binding"/>
    <property type="evidence" value="ECO:0007669"/>
    <property type="project" value="InterPro"/>
</dbReference>
<sequence>MLTFEDPNMMCEAPNAVLNFLPERDALEKYVEAYCSGPLINIFPLLTREHFFHTIDTAYGKTSSPPWRVLVARFAVCAISTFFSAMIGHLLRIDMPPLDITKLAQTSYALFARWPSFPPTIEALQGSLALYFFETARGDTQKVDFLVSMCSRLVYNMGCHMTSQHQSDSSARRDHMRDLFWLCYTIDKDHTFRTGRPPMLVDDHCDLTLPPRYLAYASTPDAIDHLFPTDLRLSMLKAKAHRDLYSVASHRKSDIEIIKTIRELDEELDQWRSSVPASVRPSLAHFDSNNMTEWTIVNLHHLMIRLEYHHVTSIIHQASSRCIAWADSAEMVAEGISSSVAVSVAASRATLLSLVGMSGSFPRPFIWALLFYPMSAILTIFCSILDEPLSPTAQSDTRLLEQMALIMTPDFQDPIADVNINAHAQVGFAREVARLAKSAN</sequence>
<evidence type="ECO:0000256" key="2">
    <source>
        <dbReference type="ARBA" id="ARBA00023015"/>
    </source>
</evidence>
<protein>
    <submittedName>
        <fullName evidence="8">Origin recognition complex subunit 3</fullName>
    </submittedName>
</protein>
<evidence type="ECO:0000313" key="9">
    <source>
        <dbReference type="Proteomes" id="UP000243797"/>
    </source>
</evidence>
<feature type="domain" description="Xylanolytic transcriptional activator regulatory" evidence="7">
    <location>
        <begin position="143"/>
        <end position="216"/>
    </location>
</feature>
<organism evidence="8 9">
    <name type="scientific">Sphaceloma murrayae</name>
    <dbReference type="NCBI Taxonomy" id="2082308"/>
    <lineage>
        <taxon>Eukaryota</taxon>
        <taxon>Fungi</taxon>
        <taxon>Dikarya</taxon>
        <taxon>Ascomycota</taxon>
        <taxon>Pezizomycotina</taxon>
        <taxon>Dothideomycetes</taxon>
        <taxon>Dothideomycetidae</taxon>
        <taxon>Myriangiales</taxon>
        <taxon>Elsinoaceae</taxon>
        <taxon>Sphaceloma</taxon>
    </lineage>
</organism>
<evidence type="ECO:0000313" key="8">
    <source>
        <dbReference type="EMBL" id="PNS17239.1"/>
    </source>
</evidence>